<organism evidence="11 12">
    <name type="scientific">Cricetulus griseus</name>
    <name type="common">Chinese hamster</name>
    <name type="synonym">Cricetulus barabensis griseus</name>
    <dbReference type="NCBI Taxonomy" id="10029"/>
    <lineage>
        <taxon>Eukaryota</taxon>
        <taxon>Metazoa</taxon>
        <taxon>Chordata</taxon>
        <taxon>Craniata</taxon>
        <taxon>Vertebrata</taxon>
        <taxon>Euteleostomi</taxon>
        <taxon>Mammalia</taxon>
        <taxon>Eutheria</taxon>
        <taxon>Euarchontoglires</taxon>
        <taxon>Glires</taxon>
        <taxon>Rodentia</taxon>
        <taxon>Myomorpha</taxon>
        <taxon>Muroidea</taxon>
        <taxon>Cricetidae</taxon>
        <taxon>Cricetinae</taxon>
        <taxon>Cricetulus</taxon>
    </lineage>
</organism>
<comment type="similarity">
    <text evidence="1">Belongs to the vasopressin/oxytocin family.</text>
</comment>
<feature type="signal peptide" evidence="10">
    <location>
        <begin position="1"/>
        <end position="19"/>
    </location>
</feature>
<evidence type="ECO:0000256" key="10">
    <source>
        <dbReference type="SAM" id="SignalP"/>
    </source>
</evidence>
<sequence length="126" mass="13097">MACPSLACCLLCLVALTSACYIQNCPLGGKRAVLDVDIRKCLSCGPGGKGSCFGPNICCANGLGCFMGTAEALRCQEEKHLPTPCQSGGKWCGTWGRCATQDICCTQTGCFLDPACNPPESAFSES</sequence>
<name>A0A9J7JUU6_CRIGR</name>
<dbReference type="Pfam" id="PF00220">
    <property type="entry name" value="Hormone_4"/>
    <property type="match status" value="1"/>
</dbReference>
<evidence type="ECO:0000256" key="2">
    <source>
        <dbReference type="ARBA" id="ARBA00022685"/>
    </source>
</evidence>
<feature type="disulfide bond" evidence="9">
    <location>
        <begin position="44"/>
        <end position="58"/>
    </location>
</feature>
<keyword evidence="2" id="KW-0165">Cleavage on pair of basic residues</keyword>
<dbReference type="GO" id="GO:0031894">
    <property type="term" value="F:V1A vasopressin receptor binding"/>
    <property type="evidence" value="ECO:0007669"/>
    <property type="project" value="TreeGrafter"/>
</dbReference>
<keyword evidence="11" id="KW-1185">Reference proteome</keyword>
<dbReference type="GO" id="GO:0030141">
    <property type="term" value="C:secretory granule"/>
    <property type="evidence" value="ECO:0007669"/>
    <property type="project" value="TreeGrafter"/>
</dbReference>
<comment type="function">
    <text evidence="6">Neurophysin 1 specifically binds oxytocin.</text>
</comment>
<dbReference type="InterPro" id="IPR036387">
    <property type="entry name" value="Neurhyp_horm_dom_sf"/>
</dbReference>
<dbReference type="PROSITE" id="PS00264">
    <property type="entry name" value="NEUROHYPOPHYS_HORM"/>
    <property type="match status" value="1"/>
</dbReference>
<keyword evidence="5 9" id="KW-1015">Disulfide bond</keyword>
<feature type="disulfide bond" evidence="9">
    <location>
        <begin position="52"/>
        <end position="75"/>
    </location>
</feature>
<feature type="disulfide bond" evidence="9">
    <location>
        <begin position="105"/>
        <end position="110"/>
    </location>
</feature>
<proteinExistence type="inferred from homology"/>
<reference evidence="12" key="3">
    <citation type="submission" date="2025-08" db="UniProtKB">
        <authorList>
            <consortium name="RefSeq"/>
        </authorList>
    </citation>
    <scope>IDENTIFICATION</scope>
    <source>
        <strain evidence="12">17A/GY</strain>
        <tissue evidence="12">Liver</tissue>
    </source>
</reference>
<evidence type="ECO:0000256" key="5">
    <source>
        <dbReference type="ARBA" id="ARBA00023157"/>
    </source>
</evidence>
<accession>A0A9J7JUU6</accession>
<evidence type="ECO:0000313" key="11">
    <source>
        <dbReference type="Proteomes" id="UP001108280"/>
    </source>
</evidence>
<dbReference type="InterPro" id="IPR000981">
    <property type="entry name" value="Neurhyp_horm"/>
</dbReference>
<dbReference type="GO" id="GO:0005185">
    <property type="term" value="F:neurohypophyseal hormone activity"/>
    <property type="evidence" value="ECO:0007669"/>
    <property type="project" value="InterPro"/>
</dbReference>
<dbReference type="SUPFAM" id="SSF49606">
    <property type="entry name" value="Neurophysin II"/>
    <property type="match status" value="1"/>
</dbReference>
<evidence type="ECO:0000256" key="3">
    <source>
        <dbReference type="ARBA" id="ARBA00022702"/>
    </source>
</evidence>
<evidence type="ECO:0000313" key="12">
    <source>
        <dbReference type="RefSeq" id="XP_027276781.1"/>
    </source>
</evidence>
<feature type="disulfide bond" evidence="9">
    <location>
        <begin position="92"/>
        <end position="104"/>
    </location>
</feature>
<dbReference type="InterPro" id="IPR022423">
    <property type="entry name" value="Neurohypophysial_hormone_CS"/>
</dbReference>
<feature type="disulfide bond" evidence="9">
    <location>
        <begin position="59"/>
        <end position="65"/>
    </location>
</feature>
<dbReference type="Proteomes" id="UP001108280">
    <property type="component" value="Chromosome 6"/>
</dbReference>
<comment type="function">
    <text evidence="8">Oxytocin causes contraction of the smooth muscle of the uterus and of the mammary gland. Acts by binding to oxytocin receptor (OXTR).</text>
</comment>
<dbReference type="PIRSF" id="PIRSF001815">
    <property type="entry name" value="Nonapeptide_hormone_precursor"/>
    <property type="match status" value="1"/>
</dbReference>
<dbReference type="PANTHER" id="PTHR11681">
    <property type="entry name" value="NEUROPHYSIN"/>
    <property type="match status" value="1"/>
</dbReference>
<reference evidence="11" key="1">
    <citation type="journal article" date="2018" name="Biotechnol. Bioeng.">
        <title>A reference genome of the Chinese hamster based on a hybrid assembly strategy.</title>
        <authorList>
            <person name="Rupp O."/>
            <person name="MacDonald M.L."/>
            <person name="Li S."/>
            <person name="Dhiman H."/>
            <person name="Polson S."/>
            <person name="Griep S."/>
            <person name="Heffner K."/>
            <person name="Hernandez I."/>
            <person name="Brinkrolf K."/>
            <person name="Jadhav V."/>
            <person name="Samoudi M."/>
            <person name="Hao H."/>
            <person name="Kingham B."/>
            <person name="Goesmann A."/>
            <person name="Betenbaugh M.J."/>
            <person name="Lewis N.E."/>
            <person name="Borth N."/>
            <person name="Lee K.H."/>
        </authorList>
    </citation>
    <scope>NUCLEOTIDE SEQUENCE [LARGE SCALE GENOMIC DNA]</scope>
    <source>
        <strain evidence="11">17A/GY</strain>
    </source>
</reference>
<dbReference type="GeneID" id="100750370"/>
<evidence type="ECO:0000256" key="4">
    <source>
        <dbReference type="ARBA" id="ARBA00022815"/>
    </source>
</evidence>
<dbReference type="GO" id="GO:0031855">
    <property type="term" value="F:oxytocin receptor binding"/>
    <property type="evidence" value="ECO:0007669"/>
    <property type="project" value="TreeGrafter"/>
</dbReference>
<feature type="disulfide bond" evidence="9">
    <location>
        <begin position="98"/>
        <end position="116"/>
    </location>
</feature>
<feature type="chain" id="PRO_5039920813" description="Oxytocin-neurophysin 1" evidence="10">
    <location>
        <begin position="20"/>
        <end position="126"/>
    </location>
</feature>
<dbReference type="PRINTS" id="PR00831">
    <property type="entry name" value="NEUROPHYSIN"/>
</dbReference>
<dbReference type="PANTHER" id="PTHR11681:SF2">
    <property type="entry name" value="OXYTOCIN-NEUROPHYSIN 1"/>
    <property type="match status" value="1"/>
</dbReference>
<dbReference type="KEGG" id="cge:100750370"/>
<feature type="disulfide bond" evidence="9">
    <location>
        <begin position="20"/>
        <end position="25"/>
    </location>
</feature>
<reference evidence="11" key="2">
    <citation type="journal article" date="2020" name="Biotechnol. Bioeng.">
        <title>Chromosome-scale scaffolds for the Chinese hamster reference genome assembly to facilitate the study of the CHO epigenome.</title>
        <authorList>
            <person name="Hilliard W."/>
            <person name="MacDonald M."/>
            <person name="Lee K.H."/>
        </authorList>
    </citation>
    <scope>NUCLEOTIDE SEQUENCE [LARGE SCALE GENOMIC DNA]</scope>
    <source>
        <strain evidence="11">17A/GY</strain>
    </source>
</reference>
<dbReference type="AlphaFoldDB" id="A0A9J7JUU6"/>
<evidence type="ECO:0000256" key="1">
    <source>
        <dbReference type="ARBA" id="ARBA00007369"/>
    </source>
</evidence>
<evidence type="ECO:0000256" key="6">
    <source>
        <dbReference type="ARBA" id="ARBA00037658"/>
    </source>
</evidence>
<dbReference type="FunFam" id="2.60.9.10:FF:000001">
    <property type="entry name" value="oxytocin-neurophysin 1"/>
    <property type="match status" value="1"/>
</dbReference>
<evidence type="ECO:0000256" key="8">
    <source>
        <dbReference type="ARBA" id="ARBA00045158"/>
    </source>
</evidence>
<dbReference type="Pfam" id="PF00184">
    <property type="entry name" value="Hormone_5"/>
    <property type="match status" value="1"/>
</dbReference>
<feature type="disulfide bond" evidence="9">
    <location>
        <begin position="41"/>
        <end position="85"/>
    </location>
</feature>
<gene>
    <name evidence="12" type="primary">LOC100750370</name>
</gene>
<protein>
    <recommendedName>
        <fullName evidence="7">Oxytocin-neurophysin 1</fullName>
    </recommendedName>
</protein>
<dbReference type="OrthoDB" id="10056056at2759"/>
<evidence type="ECO:0000256" key="9">
    <source>
        <dbReference type="PIRSR" id="PIRSR001815-50"/>
    </source>
</evidence>
<keyword evidence="4" id="KW-0027">Amidation</keyword>
<keyword evidence="10" id="KW-0732">Signal</keyword>
<dbReference type="GO" id="GO:0005615">
    <property type="term" value="C:extracellular space"/>
    <property type="evidence" value="ECO:0007669"/>
    <property type="project" value="TreeGrafter"/>
</dbReference>
<dbReference type="Gene3D" id="2.60.9.10">
    <property type="entry name" value="Neurohypophysial hormone domain"/>
    <property type="match status" value="1"/>
</dbReference>
<keyword evidence="3" id="KW-0372">Hormone</keyword>
<dbReference type="SMART" id="SM00003">
    <property type="entry name" value="NH"/>
    <property type="match status" value="1"/>
</dbReference>
<dbReference type="RefSeq" id="XP_027276781.1">
    <property type="nucleotide sequence ID" value="XM_027420980.2"/>
</dbReference>
<evidence type="ECO:0000256" key="7">
    <source>
        <dbReference type="ARBA" id="ARBA00040473"/>
    </source>
</evidence>